<reference evidence="1 2" key="1">
    <citation type="submission" date="2018-07" db="EMBL/GenBank/DDBJ databases">
        <title>A high quality draft genome assembly of the barn swallow (H. rustica rustica).</title>
        <authorList>
            <person name="Formenti G."/>
            <person name="Chiara M."/>
            <person name="Poveda L."/>
            <person name="Francoijs K.-J."/>
            <person name="Bonisoli-Alquati A."/>
            <person name="Canova L."/>
            <person name="Gianfranceschi L."/>
            <person name="Horner D.S."/>
            <person name="Saino N."/>
        </authorList>
    </citation>
    <scope>NUCLEOTIDE SEQUENCE [LARGE SCALE GENOMIC DNA]</scope>
    <source>
        <strain evidence="1">Chelidonia</strain>
        <tissue evidence="1">Blood</tissue>
    </source>
</reference>
<sequence length="85" mass="9944">MDWDEIRGSEKDRLAKSTPIQMLTSGKKGVEELLVHRMYRGLWEFVHRFPDTLYYYPPQILHIDSVILMLLMSPIGILQRPLGVC</sequence>
<dbReference type="AlphaFoldDB" id="A0A3M0JLJ7"/>
<comment type="caution">
    <text evidence="1">The sequence shown here is derived from an EMBL/GenBank/DDBJ whole genome shotgun (WGS) entry which is preliminary data.</text>
</comment>
<dbReference type="EMBL" id="QRBI01000135">
    <property type="protein sequence ID" value="RMC01813.1"/>
    <property type="molecule type" value="Genomic_DNA"/>
</dbReference>
<accession>A0A3M0JLJ7</accession>
<gene>
    <name evidence="1" type="ORF">DUI87_21621</name>
</gene>
<dbReference type="Proteomes" id="UP000269221">
    <property type="component" value="Unassembled WGS sequence"/>
</dbReference>
<dbReference type="OrthoDB" id="2333384at2759"/>
<evidence type="ECO:0000313" key="1">
    <source>
        <dbReference type="EMBL" id="RMC01813.1"/>
    </source>
</evidence>
<keyword evidence="2" id="KW-1185">Reference proteome</keyword>
<proteinExistence type="predicted"/>
<evidence type="ECO:0000313" key="2">
    <source>
        <dbReference type="Proteomes" id="UP000269221"/>
    </source>
</evidence>
<protein>
    <submittedName>
        <fullName evidence="1">Uncharacterized protein</fullName>
    </submittedName>
</protein>
<name>A0A3M0JLJ7_HIRRU</name>
<organism evidence="1 2">
    <name type="scientific">Hirundo rustica rustica</name>
    <dbReference type="NCBI Taxonomy" id="333673"/>
    <lineage>
        <taxon>Eukaryota</taxon>
        <taxon>Metazoa</taxon>
        <taxon>Chordata</taxon>
        <taxon>Craniata</taxon>
        <taxon>Vertebrata</taxon>
        <taxon>Euteleostomi</taxon>
        <taxon>Archelosauria</taxon>
        <taxon>Archosauria</taxon>
        <taxon>Dinosauria</taxon>
        <taxon>Saurischia</taxon>
        <taxon>Theropoda</taxon>
        <taxon>Coelurosauria</taxon>
        <taxon>Aves</taxon>
        <taxon>Neognathae</taxon>
        <taxon>Neoaves</taxon>
        <taxon>Telluraves</taxon>
        <taxon>Australaves</taxon>
        <taxon>Passeriformes</taxon>
        <taxon>Sylvioidea</taxon>
        <taxon>Hirundinidae</taxon>
        <taxon>Hirundo</taxon>
    </lineage>
</organism>